<dbReference type="Gene3D" id="1.20.1530.20">
    <property type="match status" value="1"/>
</dbReference>
<sequence length="315" mass="34109">MKESLAALDYIRLDFSAESSATINVALALIMFGVALEIKPEHFKNLIQNPRQLIAGVLSQAILLPAATFGLVMALGDNITVGVALGMILVAACPGGNISNFITSFAKGNVALAVSLTAISTILAVVMTPFNFTFWGNMYAQANSLVRPIELDWRELLKSVMMILGLPMALGMLCSVYLPRLAERLIKPLRQASLVFFIVLVVVAFTKNFDIFINHITYVFLLVLIHNGIALGIGYLTATVFGLSETNRRTLSIETGIHNSGLGLALLFNPAVFPPDLPLGGMAIVAGWWSIWHIVSGTALAFYWQRKSTLVGVKD</sequence>
<dbReference type="EMBL" id="QPIW01000030">
    <property type="protein sequence ID" value="RDB03166.1"/>
    <property type="molecule type" value="Genomic_DNA"/>
</dbReference>
<feature type="transmembrane region" description="Helical" evidence="5">
    <location>
        <begin position="218"/>
        <end position="243"/>
    </location>
</feature>
<comment type="caution">
    <text evidence="6">The sequence shown here is derived from an EMBL/GenBank/DDBJ whole genome shotgun (WGS) entry which is preliminary data.</text>
</comment>
<keyword evidence="4 5" id="KW-0472">Membrane</keyword>
<gene>
    <name evidence="6" type="ORF">DVG78_25035</name>
</gene>
<proteinExistence type="predicted"/>
<keyword evidence="3 5" id="KW-1133">Transmembrane helix</keyword>
<feature type="transmembrane region" description="Helical" evidence="5">
    <location>
        <begin position="79"/>
        <end position="98"/>
    </location>
</feature>
<feature type="transmembrane region" description="Helical" evidence="5">
    <location>
        <begin position="110"/>
        <end position="136"/>
    </location>
</feature>
<dbReference type="InterPro" id="IPR002657">
    <property type="entry name" value="BilAc:Na_symport/Acr3"/>
</dbReference>
<evidence type="ECO:0000313" key="7">
    <source>
        <dbReference type="Proteomes" id="UP000253141"/>
    </source>
</evidence>
<evidence type="ECO:0000256" key="5">
    <source>
        <dbReference type="SAM" id="Phobius"/>
    </source>
</evidence>
<dbReference type="InterPro" id="IPR038770">
    <property type="entry name" value="Na+/solute_symporter_sf"/>
</dbReference>
<dbReference type="PANTHER" id="PTHR10361:SF28">
    <property type="entry name" value="P3 PROTEIN-RELATED"/>
    <property type="match status" value="1"/>
</dbReference>
<comment type="subcellular location">
    <subcellularLocation>
        <location evidence="1">Membrane</location>
        <topology evidence="1">Multi-pass membrane protein</topology>
    </subcellularLocation>
</comment>
<dbReference type="RefSeq" id="WP_114463756.1">
    <property type="nucleotide sequence ID" value="NZ_QPIW01000030.1"/>
</dbReference>
<evidence type="ECO:0000313" key="6">
    <source>
        <dbReference type="EMBL" id="RDB03166.1"/>
    </source>
</evidence>
<dbReference type="Pfam" id="PF01758">
    <property type="entry name" value="SBF"/>
    <property type="match status" value="1"/>
</dbReference>
<dbReference type="InterPro" id="IPR004710">
    <property type="entry name" value="Bilac:Na_transpt"/>
</dbReference>
<feature type="transmembrane region" description="Helical" evidence="5">
    <location>
        <begin position="156"/>
        <end position="177"/>
    </location>
</feature>
<protein>
    <submittedName>
        <fullName evidence="6">Bile acid:sodium symporter family protein</fullName>
    </submittedName>
</protein>
<feature type="transmembrane region" description="Helical" evidence="5">
    <location>
        <begin position="20"/>
        <end position="38"/>
    </location>
</feature>
<dbReference type="GO" id="GO:0016020">
    <property type="term" value="C:membrane"/>
    <property type="evidence" value="ECO:0007669"/>
    <property type="project" value="UniProtKB-SubCell"/>
</dbReference>
<evidence type="ECO:0000256" key="3">
    <source>
        <dbReference type="ARBA" id="ARBA00022989"/>
    </source>
</evidence>
<feature type="transmembrane region" description="Helical" evidence="5">
    <location>
        <begin position="279"/>
        <end position="304"/>
    </location>
</feature>
<name>A0A369I929_9BACT</name>
<feature type="transmembrane region" description="Helical" evidence="5">
    <location>
        <begin position="255"/>
        <end position="273"/>
    </location>
</feature>
<reference evidence="6 7" key="1">
    <citation type="submission" date="2018-07" db="EMBL/GenBank/DDBJ databases">
        <title>Genome analysis of Runella aurantiaca.</title>
        <authorList>
            <person name="Yang X."/>
        </authorList>
    </citation>
    <scope>NUCLEOTIDE SEQUENCE [LARGE SCALE GENOMIC DNA]</scope>
    <source>
        <strain evidence="6 7">YX9</strain>
    </source>
</reference>
<evidence type="ECO:0000256" key="2">
    <source>
        <dbReference type="ARBA" id="ARBA00022692"/>
    </source>
</evidence>
<dbReference type="AlphaFoldDB" id="A0A369I929"/>
<organism evidence="6 7">
    <name type="scientific">Runella aurantiaca</name>
    <dbReference type="NCBI Taxonomy" id="2282308"/>
    <lineage>
        <taxon>Bacteria</taxon>
        <taxon>Pseudomonadati</taxon>
        <taxon>Bacteroidota</taxon>
        <taxon>Cytophagia</taxon>
        <taxon>Cytophagales</taxon>
        <taxon>Spirosomataceae</taxon>
        <taxon>Runella</taxon>
    </lineage>
</organism>
<dbReference type="Proteomes" id="UP000253141">
    <property type="component" value="Unassembled WGS sequence"/>
</dbReference>
<keyword evidence="2 5" id="KW-0812">Transmembrane</keyword>
<feature type="transmembrane region" description="Helical" evidence="5">
    <location>
        <begin position="53"/>
        <end position="73"/>
    </location>
</feature>
<dbReference type="OrthoDB" id="9806785at2"/>
<evidence type="ECO:0000256" key="1">
    <source>
        <dbReference type="ARBA" id="ARBA00004141"/>
    </source>
</evidence>
<accession>A0A369I929</accession>
<keyword evidence="7" id="KW-1185">Reference proteome</keyword>
<feature type="transmembrane region" description="Helical" evidence="5">
    <location>
        <begin position="189"/>
        <end position="206"/>
    </location>
</feature>
<dbReference type="PANTHER" id="PTHR10361">
    <property type="entry name" value="SODIUM-BILE ACID COTRANSPORTER"/>
    <property type="match status" value="1"/>
</dbReference>
<evidence type="ECO:0000256" key="4">
    <source>
        <dbReference type="ARBA" id="ARBA00023136"/>
    </source>
</evidence>